<protein>
    <submittedName>
        <fullName evidence="2">Uncharacterized protein</fullName>
    </submittedName>
</protein>
<accession>A0AAD7C3I2</accession>
<comment type="caution">
    <text evidence="2">The sequence shown here is derived from an EMBL/GenBank/DDBJ whole genome shotgun (WGS) entry which is preliminary data.</text>
</comment>
<proteinExistence type="predicted"/>
<organism evidence="2 3">
    <name type="scientific">Roridomyces roridus</name>
    <dbReference type="NCBI Taxonomy" id="1738132"/>
    <lineage>
        <taxon>Eukaryota</taxon>
        <taxon>Fungi</taxon>
        <taxon>Dikarya</taxon>
        <taxon>Basidiomycota</taxon>
        <taxon>Agaricomycotina</taxon>
        <taxon>Agaricomycetes</taxon>
        <taxon>Agaricomycetidae</taxon>
        <taxon>Agaricales</taxon>
        <taxon>Marasmiineae</taxon>
        <taxon>Mycenaceae</taxon>
        <taxon>Roridomyces</taxon>
    </lineage>
</organism>
<name>A0AAD7C3I2_9AGAR</name>
<gene>
    <name evidence="2" type="ORF">FB45DRAFT_1131644</name>
</gene>
<sequence length="302" mass="28588">MRFATFVLFASTFASSLAVPAPQPMSTVTVGDVFAKTSDVVSGLVSLRGVAAQISTNTTISSSTANTVIQNVNLVLHHLVLATAHNQRDLIGGLLGGLLGGGGSQCGILQIASGDDSLLDGLLGSDPLGDLLCNGGGILSGLLGDDGLLGGLLDPNGLGGLLGGLLGGGDGSGSGGGLLGGLLGGGDGGGLLGGLLGGGGDGSDGGNGGLGGLLGGLLGGGALLGPIGGLLGGSSDLGSACGIPTVSLVVNILQGLVVDLNGLLSLGSQCTPCGSDSEFDALFGGLMRDNAAKLAAVSLRSH</sequence>
<evidence type="ECO:0000313" key="3">
    <source>
        <dbReference type="Proteomes" id="UP001221142"/>
    </source>
</evidence>
<keyword evidence="3" id="KW-1185">Reference proteome</keyword>
<reference evidence="2" key="1">
    <citation type="submission" date="2023-03" db="EMBL/GenBank/DDBJ databases">
        <title>Massive genome expansion in bonnet fungi (Mycena s.s.) driven by repeated elements and novel gene families across ecological guilds.</title>
        <authorList>
            <consortium name="Lawrence Berkeley National Laboratory"/>
            <person name="Harder C.B."/>
            <person name="Miyauchi S."/>
            <person name="Viragh M."/>
            <person name="Kuo A."/>
            <person name="Thoen E."/>
            <person name="Andreopoulos B."/>
            <person name="Lu D."/>
            <person name="Skrede I."/>
            <person name="Drula E."/>
            <person name="Henrissat B."/>
            <person name="Morin E."/>
            <person name="Kohler A."/>
            <person name="Barry K."/>
            <person name="LaButti K."/>
            <person name="Morin E."/>
            <person name="Salamov A."/>
            <person name="Lipzen A."/>
            <person name="Mereny Z."/>
            <person name="Hegedus B."/>
            <person name="Baldrian P."/>
            <person name="Stursova M."/>
            <person name="Weitz H."/>
            <person name="Taylor A."/>
            <person name="Grigoriev I.V."/>
            <person name="Nagy L.G."/>
            <person name="Martin F."/>
            <person name="Kauserud H."/>
        </authorList>
    </citation>
    <scope>NUCLEOTIDE SEQUENCE</scope>
    <source>
        <strain evidence="2">9284</strain>
    </source>
</reference>
<feature type="chain" id="PRO_5042089814" evidence="1">
    <location>
        <begin position="19"/>
        <end position="302"/>
    </location>
</feature>
<dbReference type="EMBL" id="JARKIF010000005">
    <property type="protein sequence ID" value="KAJ7638228.1"/>
    <property type="molecule type" value="Genomic_DNA"/>
</dbReference>
<keyword evidence="1" id="KW-0732">Signal</keyword>
<evidence type="ECO:0000256" key="1">
    <source>
        <dbReference type="SAM" id="SignalP"/>
    </source>
</evidence>
<evidence type="ECO:0000313" key="2">
    <source>
        <dbReference type="EMBL" id="KAJ7638228.1"/>
    </source>
</evidence>
<dbReference type="Proteomes" id="UP001221142">
    <property type="component" value="Unassembled WGS sequence"/>
</dbReference>
<dbReference type="AlphaFoldDB" id="A0AAD7C3I2"/>
<feature type="signal peptide" evidence="1">
    <location>
        <begin position="1"/>
        <end position="18"/>
    </location>
</feature>